<dbReference type="GO" id="GO:0003677">
    <property type="term" value="F:DNA binding"/>
    <property type="evidence" value="ECO:0007669"/>
    <property type="project" value="InterPro"/>
</dbReference>
<dbReference type="GeneID" id="35767837"/>
<evidence type="ECO:0000313" key="7">
    <source>
        <dbReference type="Proteomes" id="UP001069145"/>
    </source>
</evidence>
<dbReference type="Pfam" id="PF12836">
    <property type="entry name" value="HHH_3"/>
    <property type="match status" value="1"/>
</dbReference>
<dbReference type="Gene3D" id="1.10.150.310">
    <property type="entry name" value="Tex RuvX-like domain-like"/>
    <property type="match status" value="1"/>
</dbReference>
<dbReference type="GO" id="GO:0015627">
    <property type="term" value="C:type II protein secretion system complex"/>
    <property type="evidence" value="ECO:0007669"/>
    <property type="project" value="TreeGrafter"/>
</dbReference>
<proteinExistence type="predicted"/>
<dbReference type="InterPro" id="IPR003583">
    <property type="entry name" value="Hlx-hairpin-Hlx_DNA-bd_motif"/>
</dbReference>
<dbReference type="RefSeq" id="WP_060777859.1">
    <property type="nucleotide sequence ID" value="NZ_CAJHLF010000001.1"/>
</dbReference>
<dbReference type="InterPro" id="IPR010994">
    <property type="entry name" value="RuvA_2-like"/>
</dbReference>
<dbReference type="GO" id="GO:0006281">
    <property type="term" value="P:DNA repair"/>
    <property type="evidence" value="ECO:0007669"/>
    <property type="project" value="InterPro"/>
</dbReference>
<name>A0A0X8FDJ3_9LACT</name>
<dbReference type="PANTHER" id="PTHR21180:SF32">
    <property type="entry name" value="ENDONUCLEASE_EXONUCLEASE_PHOSPHATASE FAMILY DOMAIN-CONTAINING PROTEIN 1"/>
    <property type="match status" value="1"/>
</dbReference>
<evidence type="ECO:0000313" key="5">
    <source>
        <dbReference type="EMBL" id="QPS01303.1"/>
    </source>
</evidence>
<feature type="transmembrane region" description="Helical" evidence="2">
    <location>
        <begin position="20"/>
        <end position="43"/>
    </location>
</feature>
<dbReference type="SUPFAM" id="SSF47781">
    <property type="entry name" value="RuvA domain 2-like"/>
    <property type="match status" value="1"/>
</dbReference>
<evidence type="ECO:0000256" key="2">
    <source>
        <dbReference type="SAM" id="Phobius"/>
    </source>
</evidence>
<dbReference type="InterPro" id="IPR019554">
    <property type="entry name" value="Soluble_ligand-bd"/>
</dbReference>
<protein>
    <submittedName>
        <fullName evidence="5">Helix-hairpin-helix domain-containing protein</fullName>
    </submittedName>
</protein>
<dbReference type="Pfam" id="PF10531">
    <property type="entry name" value="SLBB"/>
    <property type="match status" value="1"/>
</dbReference>
<dbReference type="Gene3D" id="3.10.560.10">
    <property type="entry name" value="Outer membrane lipoprotein wza domain like"/>
    <property type="match status" value="1"/>
</dbReference>
<dbReference type="OrthoDB" id="9790239at2"/>
<dbReference type="InterPro" id="IPR004509">
    <property type="entry name" value="Competence_ComEA_HhH"/>
</dbReference>
<evidence type="ECO:0000313" key="6">
    <source>
        <dbReference type="Proteomes" id="UP000594771"/>
    </source>
</evidence>
<organism evidence="5 6">
    <name type="scientific">Aerococcus urinae</name>
    <dbReference type="NCBI Taxonomy" id="1376"/>
    <lineage>
        <taxon>Bacteria</taxon>
        <taxon>Bacillati</taxon>
        <taxon>Bacillota</taxon>
        <taxon>Bacilli</taxon>
        <taxon>Lactobacillales</taxon>
        <taxon>Aerococcaceae</taxon>
        <taxon>Aerococcus</taxon>
    </lineage>
</organism>
<feature type="domain" description="Helix-hairpin-helix DNA-binding motif class 1" evidence="3">
    <location>
        <begin position="225"/>
        <end position="244"/>
    </location>
</feature>
<keyword evidence="2" id="KW-1133">Transmembrane helix</keyword>
<reference evidence="4" key="2">
    <citation type="submission" date="2022-09" db="EMBL/GenBank/DDBJ databases">
        <title>Aerococcus urinae taxonomy study.</title>
        <authorList>
            <person name="Christensen J."/>
            <person name="Senneby E."/>
        </authorList>
    </citation>
    <scope>NUCLEOTIDE SEQUENCE</scope>
    <source>
        <strain evidence="4">NLD-066-U95</strain>
    </source>
</reference>
<evidence type="ECO:0000313" key="4">
    <source>
        <dbReference type="EMBL" id="MCY3054104.1"/>
    </source>
</evidence>
<dbReference type="NCBIfam" id="TIGR00426">
    <property type="entry name" value="competence protein ComEA helix-hairpin-helix repeat region"/>
    <property type="match status" value="1"/>
</dbReference>
<feature type="region of interest" description="Disordered" evidence="1">
    <location>
        <begin position="66"/>
        <end position="93"/>
    </location>
</feature>
<dbReference type="Proteomes" id="UP000594771">
    <property type="component" value="Chromosome"/>
</dbReference>
<gene>
    <name evidence="5" type="ORF">I6G68_08020</name>
    <name evidence="4" type="ORF">ODY43_08940</name>
</gene>
<dbReference type="EMBL" id="JAOTML010000014">
    <property type="protein sequence ID" value="MCY3054104.1"/>
    <property type="molecule type" value="Genomic_DNA"/>
</dbReference>
<keyword evidence="2" id="KW-0812">Transmembrane</keyword>
<reference evidence="5 6" key="1">
    <citation type="submission" date="2020-12" db="EMBL/GenBank/DDBJ databases">
        <title>FDA dAtabase for Regulatory Grade micrObial Sequences (FDA-ARGOS): Supporting development and validation of Infectious Disease Dx tests.</title>
        <authorList>
            <person name="Sproer C."/>
            <person name="Gronow S."/>
            <person name="Severitt S."/>
            <person name="Schroder I."/>
            <person name="Tallon L."/>
            <person name="Sadzewicz L."/>
            <person name="Zhao X."/>
            <person name="Boylan J."/>
            <person name="Ott S."/>
            <person name="Bowen H."/>
            <person name="Vavikolanu K."/>
            <person name="Mehta A."/>
            <person name="Aluvathingal J."/>
            <person name="Nadendla S."/>
            <person name="Lowell S."/>
            <person name="Myers T."/>
            <person name="Yan Y."/>
            <person name="Sichtig H."/>
        </authorList>
    </citation>
    <scope>NUCLEOTIDE SEQUENCE [LARGE SCALE GENOMIC DNA]</scope>
    <source>
        <strain evidence="5 6">FDAARGOS_911</strain>
    </source>
</reference>
<keyword evidence="2" id="KW-0472">Membrane</keyword>
<dbReference type="AlphaFoldDB" id="A0A0X8FDJ3"/>
<sequence length="248" mass="26449">MQAWWEELKNLSFAEIIENYGKLLVGALVAGVLLVAVLFYFVFDRVLSPAGQAPVAATALVESVDLEENSQPEPSVTDQAEGGEAGNSEGQGDDLIYVDVKGAVKSPGLYQVQAGDRVLDAIDLAGGLNDQADSKRINLSQRLQDQMVVYVPALDEEVGADDLMAITPALSEDGPTAGSSQGDSQKININTADASQLQEISGIGEKKAADIIQYRESKGSFQTIEEITEVSGIGDKTFEKIKEQITVN</sequence>
<dbReference type="KEGG" id="aun:AWM73_02030"/>
<dbReference type="Proteomes" id="UP001069145">
    <property type="component" value="Unassembled WGS sequence"/>
</dbReference>
<dbReference type="EMBL" id="CP065662">
    <property type="protein sequence ID" value="QPS01303.1"/>
    <property type="molecule type" value="Genomic_DNA"/>
</dbReference>
<feature type="domain" description="Helix-hairpin-helix DNA-binding motif class 1" evidence="3">
    <location>
        <begin position="195"/>
        <end position="214"/>
    </location>
</feature>
<dbReference type="PANTHER" id="PTHR21180">
    <property type="entry name" value="ENDONUCLEASE/EXONUCLEASE/PHOSPHATASE FAMILY DOMAIN-CONTAINING PROTEIN 1"/>
    <property type="match status" value="1"/>
</dbReference>
<dbReference type="GO" id="GO:0015628">
    <property type="term" value="P:protein secretion by the type II secretion system"/>
    <property type="evidence" value="ECO:0007669"/>
    <property type="project" value="TreeGrafter"/>
</dbReference>
<keyword evidence="7" id="KW-1185">Reference proteome</keyword>
<evidence type="ECO:0000259" key="3">
    <source>
        <dbReference type="SMART" id="SM00278"/>
    </source>
</evidence>
<accession>A0A0X8FDJ3</accession>
<dbReference type="InterPro" id="IPR051675">
    <property type="entry name" value="Endo/Exo/Phosphatase_dom_1"/>
</dbReference>
<evidence type="ECO:0000256" key="1">
    <source>
        <dbReference type="SAM" id="MobiDB-lite"/>
    </source>
</evidence>
<dbReference type="SMART" id="SM00278">
    <property type="entry name" value="HhH1"/>
    <property type="match status" value="2"/>
</dbReference>